<evidence type="ECO:0000256" key="6">
    <source>
        <dbReference type="ARBA" id="ARBA00022801"/>
    </source>
</evidence>
<dbReference type="AlphaFoldDB" id="A0A1U7IBQ8"/>
<comment type="subcellular location">
    <subcellularLocation>
        <location evidence="1">Cell membrane</location>
        <topology evidence="1">Multi-pass membrane protein</topology>
    </subcellularLocation>
</comment>
<evidence type="ECO:0000256" key="1">
    <source>
        <dbReference type="ARBA" id="ARBA00004651"/>
    </source>
</evidence>
<sequence length="1005" mass="111721">MTQAVSRSQIQTFLAQTEPFNQLEISALQKLAAECQLLRYRIGQPIIQRELPLTQVAIVYMGQVRVLGYDQRSQTPVSLYMAGPGKVLGWASLVRGEGCETAIASDEVICITIPSTVFLSFINQESILRQAYRDQPSISEIFELLSLELQRRAIATVNLKELTADVLPHAKVVNLPNGQATLPELDRNLLWMVSSGMIGAFSNGSRFPIQDTPSSWVPVKGKQGGRLLGVPLSALPNSTVIAPVVEAEVVETEIEDSESATTQHSPYDNIPYATEAPPKIEPTIVSERPFQFFKGRGPIEAPLACFKMLAKYMGVPFRREVIYKIIDNQNKTKGGLTLLTCGGISEMMGISAQLIQIQAAAIPRLKAPALIQWQESFAILQKISEKEIVIAVPEEGIRRRTPREFAETWGSEGQVLLLQPRPEGQREKFSLRWFLPAIKKHKKVLIEVFIASFLVQLFALANPLATQVIIDQVIKDRSDSILHSVGLLLLVVAVFEALLTYIRTTLFVDTTNRIDISLGSEVIDHMLKLPLNYFDNRRVGELAGRVNELENIRQFLTGTALTVVLDALFSVFYIAFMLVYSVPLTLVALSTIPLFAILTLTVAPIVQRQLRTKAERHADTQSYLVEVLSGIQTVKAQTIELKSRWNWQEKYARYVSAGFKTVLTFSTASSLSGFFNKLSGLLLLWVGAYMVISNPPQLTLGQLIAFRIIAGYVTSPLLRLVQLWQNFQETALSIERLSDILDAHPEADETNSTNIAMPPIQGGVTYENLSFRFNPTGPLQLVNINLDFAPGTFVGIVGQSGSGKSTLMKLLQRLYEPTAGRIQVDGYDIAKVELYSLRRQIGMVLQDTLLFNGTIRENISLTNPEATDEEIIEAAKIAVAHDFIMSLSNGYNTVVGERGSSLSGGQRQRIAIARTVLQSPRMLILDEATSALDYHSEHQVCENLGKAFKDRTVFFITHRLSTVRSADLILMMDQGAVVEQGTHKELMALKGRYYCLYQQQESEIM</sequence>
<keyword evidence="7" id="KW-0645">Protease</keyword>
<feature type="domain" description="Peptidase C39" evidence="15">
    <location>
        <begin position="294"/>
        <end position="416"/>
    </location>
</feature>
<dbReference type="RefSeq" id="WP_073595516.1">
    <property type="nucleotide sequence ID" value="NZ_MRCE01000024.1"/>
</dbReference>
<dbReference type="InterPro" id="IPR018490">
    <property type="entry name" value="cNMP-bd_dom_sf"/>
</dbReference>
<dbReference type="InterPro" id="IPR000595">
    <property type="entry name" value="cNMP-bd_dom"/>
</dbReference>
<keyword evidence="8" id="KW-0067">ATP-binding</keyword>
<dbReference type="GO" id="GO:0015421">
    <property type="term" value="F:ABC-type oligopeptide transporter activity"/>
    <property type="evidence" value="ECO:0007669"/>
    <property type="project" value="TreeGrafter"/>
</dbReference>
<dbReference type="InterPro" id="IPR014710">
    <property type="entry name" value="RmlC-like_jellyroll"/>
</dbReference>
<dbReference type="GO" id="GO:0030256">
    <property type="term" value="C:type I protein secretion system complex"/>
    <property type="evidence" value="ECO:0007669"/>
    <property type="project" value="InterPro"/>
</dbReference>
<dbReference type="CDD" id="cd02259">
    <property type="entry name" value="Peptidase_C39_like"/>
    <property type="match status" value="1"/>
</dbReference>
<dbReference type="Gene3D" id="3.90.70.10">
    <property type="entry name" value="Cysteine proteinases"/>
    <property type="match status" value="1"/>
</dbReference>
<name>A0A1U7IBQ8_9CYAN</name>
<dbReference type="PROSITE" id="PS00211">
    <property type="entry name" value="ABC_TRANSPORTER_1"/>
    <property type="match status" value="1"/>
</dbReference>
<dbReference type="Gene3D" id="3.40.50.300">
    <property type="entry name" value="P-loop containing nucleotide triphosphate hydrolases"/>
    <property type="match status" value="1"/>
</dbReference>
<dbReference type="GO" id="GO:0005524">
    <property type="term" value="F:ATP binding"/>
    <property type="evidence" value="ECO:0007669"/>
    <property type="project" value="UniProtKB-KW"/>
</dbReference>
<dbReference type="InterPro" id="IPR011527">
    <property type="entry name" value="ABC1_TM_dom"/>
</dbReference>
<dbReference type="InterPro" id="IPR003593">
    <property type="entry name" value="AAA+_ATPase"/>
</dbReference>
<dbReference type="NCBIfam" id="TIGR01846">
    <property type="entry name" value="type_I_sec_HlyB"/>
    <property type="match status" value="1"/>
</dbReference>
<evidence type="ECO:0000256" key="4">
    <source>
        <dbReference type="ARBA" id="ARBA00022692"/>
    </source>
</evidence>
<organism evidence="16 17">
    <name type="scientific">[Phormidium ambiguum] IAM M-71</name>
    <dbReference type="NCBI Taxonomy" id="454136"/>
    <lineage>
        <taxon>Bacteria</taxon>
        <taxon>Bacillati</taxon>
        <taxon>Cyanobacteriota</taxon>
        <taxon>Cyanophyceae</taxon>
        <taxon>Oscillatoriophycideae</taxon>
        <taxon>Aerosakkonematales</taxon>
        <taxon>Aerosakkonemataceae</taxon>
        <taxon>Floridanema</taxon>
    </lineage>
</organism>
<keyword evidence="2" id="KW-0813">Transport</keyword>
<dbReference type="GO" id="GO:0030253">
    <property type="term" value="P:protein secretion by the type I secretion system"/>
    <property type="evidence" value="ECO:0007669"/>
    <property type="project" value="InterPro"/>
</dbReference>
<dbReference type="GO" id="GO:0016887">
    <property type="term" value="F:ATP hydrolysis activity"/>
    <property type="evidence" value="ECO:0007669"/>
    <property type="project" value="InterPro"/>
</dbReference>
<feature type="domain" description="ABC transporter" evidence="13">
    <location>
        <begin position="764"/>
        <end position="999"/>
    </location>
</feature>
<dbReference type="CDD" id="cd18782">
    <property type="entry name" value="ABC_6TM_PrtD_LapB_HlyB_like"/>
    <property type="match status" value="1"/>
</dbReference>
<dbReference type="InterPro" id="IPR010132">
    <property type="entry name" value="ATPase_T1SS_HlyB"/>
</dbReference>
<reference evidence="16 17" key="1">
    <citation type="submission" date="2016-11" db="EMBL/GenBank/DDBJ databases">
        <title>Draft Genome Sequences of Nine Cyanobacterial Strains from Diverse Habitats.</title>
        <authorList>
            <person name="Zhu T."/>
            <person name="Hou S."/>
            <person name="Lu X."/>
            <person name="Hess W.R."/>
        </authorList>
    </citation>
    <scope>NUCLEOTIDE SEQUENCE [LARGE SCALE GENOMIC DNA]</scope>
    <source>
        <strain evidence="16 17">IAM M-71</strain>
    </source>
</reference>
<dbReference type="Pfam" id="PF00005">
    <property type="entry name" value="ABC_tran"/>
    <property type="match status" value="1"/>
</dbReference>
<keyword evidence="7" id="KW-0788">Thiol protease</keyword>
<evidence type="ECO:0000256" key="5">
    <source>
        <dbReference type="ARBA" id="ARBA00022741"/>
    </source>
</evidence>
<evidence type="ECO:0000256" key="3">
    <source>
        <dbReference type="ARBA" id="ARBA00022475"/>
    </source>
</evidence>
<dbReference type="SUPFAM" id="SSF90123">
    <property type="entry name" value="ABC transporter transmembrane region"/>
    <property type="match status" value="1"/>
</dbReference>
<feature type="domain" description="Cyclic nucleotide-binding" evidence="12">
    <location>
        <begin position="19"/>
        <end position="122"/>
    </location>
</feature>
<feature type="domain" description="ABC transmembrane type-1" evidence="14">
    <location>
        <begin position="448"/>
        <end position="729"/>
    </location>
</feature>
<keyword evidence="6" id="KW-0378">Hydrolase</keyword>
<dbReference type="SUPFAM" id="SSF51206">
    <property type="entry name" value="cAMP-binding domain-like"/>
    <property type="match status" value="1"/>
</dbReference>
<dbReference type="SUPFAM" id="SSF52540">
    <property type="entry name" value="P-loop containing nucleoside triphosphate hydrolases"/>
    <property type="match status" value="1"/>
</dbReference>
<dbReference type="PROSITE" id="PS50042">
    <property type="entry name" value="CNMP_BINDING_3"/>
    <property type="match status" value="1"/>
</dbReference>
<dbReference type="PROSITE" id="PS50929">
    <property type="entry name" value="ABC_TM1F"/>
    <property type="match status" value="1"/>
</dbReference>
<dbReference type="InterPro" id="IPR036640">
    <property type="entry name" value="ABC1_TM_sf"/>
</dbReference>
<dbReference type="OrthoDB" id="516912at2"/>
<dbReference type="Pfam" id="PF00664">
    <property type="entry name" value="ABC_membrane"/>
    <property type="match status" value="1"/>
</dbReference>
<keyword evidence="9 11" id="KW-1133">Transmembrane helix</keyword>
<dbReference type="PANTHER" id="PTHR43394:SF1">
    <property type="entry name" value="ATP-BINDING CASSETTE SUB-FAMILY B MEMBER 10, MITOCHONDRIAL"/>
    <property type="match status" value="1"/>
</dbReference>
<evidence type="ECO:0000259" key="15">
    <source>
        <dbReference type="PROSITE" id="PS50990"/>
    </source>
</evidence>
<dbReference type="PROSITE" id="PS50990">
    <property type="entry name" value="PEPTIDASE_C39"/>
    <property type="match status" value="1"/>
</dbReference>
<dbReference type="Gene3D" id="2.60.120.10">
    <property type="entry name" value="Jelly Rolls"/>
    <property type="match status" value="1"/>
</dbReference>
<dbReference type="InterPro" id="IPR027417">
    <property type="entry name" value="P-loop_NTPase"/>
</dbReference>
<evidence type="ECO:0000259" key="12">
    <source>
        <dbReference type="PROSITE" id="PS50042"/>
    </source>
</evidence>
<evidence type="ECO:0000256" key="8">
    <source>
        <dbReference type="ARBA" id="ARBA00022840"/>
    </source>
</evidence>
<proteinExistence type="predicted"/>
<evidence type="ECO:0000259" key="13">
    <source>
        <dbReference type="PROSITE" id="PS50893"/>
    </source>
</evidence>
<feature type="transmembrane region" description="Helical" evidence="11">
    <location>
        <begin position="481"/>
        <end position="502"/>
    </location>
</feature>
<keyword evidence="3" id="KW-1003">Cell membrane</keyword>
<feature type="transmembrane region" description="Helical" evidence="11">
    <location>
        <begin position="444"/>
        <end position="461"/>
    </location>
</feature>
<dbReference type="InterPro" id="IPR003439">
    <property type="entry name" value="ABC_transporter-like_ATP-bd"/>
</dbReference>
<feature type="transmembrane region" description="Helical" evidence="11">
    <location>
        <begin position="555"/>
        <end position="580"/>
    </location>
</feature>
<dbReference type="PANTHER" id="PTHR43394">
    <property type="entry name" value="ATP-DEPENDENT PERMEASE MDL1, MITOCHONDRIAL"/>
    <property type="match status" value="1"/>
</dbReference>
<evidence type="ECO:0000256" key="7">
    <source>
        <dbReference type="ARBA" id="ARBA00022807"/>
    </source>
</evidence>
<dbReference type="Pfam" id="PF03412">
    <property type="entry name" value="Peptidase_C39"/>
    <property type="match status" value="1"/>
</dbReference>
<dbReference type="STRING" id="454136.NIES2119_21290"/>
<evidence type="ECO:0000256" key="10">
    <source>
        <dbReference type="ARBA" id="ARBA00023136"/>
    </source>
</evidence>
<dbReference type="GO" id="GO:0008234">
    <property type="term" value="F:cysteine-type peptidase activity"/>
    <property type="evidence" value="ECO:0007669"/>
    <property type="project" value="UniProtKB-KW"/>
</dbReference>
<feature type="transmembrane region" description="Helical" evidence="11">
    <location>
        <begin position="674"/>
        <end position="692"/>
    </location>
</feature>
<dbReference type="GO" id="GO:0006508">
    <property type="term" value="P:proteolysis"/>
    <property type="evidence" value="ECO:0007669"/>
    <property type="project" value="InterPro"/>
</dbReference>
<dbReference type="PROSITE" id="PS50893">
    <property type="entry name" value="ABC_TRANSPORTER_2"/>
    <property type="match status" value="1"/>
</dbReference>
<evidence type="ECO:0000313" key="17">
    <source>
        <dbReference type="Proteomes" id="UP000185860"/>
    </source>
</evidence>
<evidence type="ECO:0000259" key="14">
    <source>
        <dbReference type="PROSITE" id="PS50929"/>
    </source>
</evidence>
<evidence type="ECO:0000256" key="9">
    <source>
        <dbReference type="ARBA" id="ARBA00022989"/>
    </source>
</evidence>
<dbReference type="GO" id="GO:0005886">
    <property type="term" value="C:plasma membrane"/>
    <property type="evidence" value="ECO:0007669"/>
    <property type="project" value="UniProtKB-SubCell"/>
</dbReference>
<dbReference type="SMART" id="SM00382">
    <property type="entry name" value="AAA"/>
    <property type="match status" value="1"/>
</dbReference>
<dbReference type="FunFam" id="3.40.50.300:FF:000221">
    <property type="entry name" value="Multidrug ABC transporter ATP-binding protein"/>
    <property type="match status" value="1"/>
</dbReference>
<feature type="transmembrane region" description="Helical" evidence="11">
    <location>
        <begin position="586"/>
        <end position="606"/>
    </location>
</feature>
<evidence type="ECO:0000256" key="11">
    <source>
        <dbReference type="SAM" id="Phobius"/>
    </source>
</evidence>
<gene>
    <name evidence="16" type="ORF">NIES2119_21290</name>
</gene>
<dbReference type="Pfam" id="PF00027">
    <property type="entry name" value="cNMP_binding"/>
    <property type="match status" value="1"/>
</dbReference>
<dbReference type="InterPro" id="IPR005074">
    <property type="entry name" value="Peptidase_C39"/>
</dbReference>
<accession>A0A1U7IBQ8</accession>
<protein>
    <submittedName>
        <fullName evidence="16">Peptidase C39</fullName>
    </submittedName>
</protein>
<keyword evidence="5" id="KW-0547">Nucleotide-binding</keyword>
<dbReference type="InterPro" id="IPR017871">
    <property type="entry name" value="ABC_transporter-like_CS"/>
</dbReference>
<evidence type="ECO:0000313" key="16">
    <source>
        <dbReference type="EMBL" id="OKH34042.1"/>
    </source>
</evidence>
<dbReference type="CDD" id="cd00038">
    <property type="entry name" value="CAP_ED"/>
    <property type="match status" value="1"/>
</dbReference>
<keyword evidence="4 11" id="KW-0812">Transmembrane</keyword>
<dbReference type="Gene3D" id="1.20.1560.10">
    <property type="entry name" value="ABC transporter type 1, transmembrane domain"/>
    <property type="match status" value="1"/>
</dbReference>
<dbReference type="InterPro" id="IPR039421">
    <property type="entry name" value="Type_1_exporter"/>
</dbReference>
<keyword evidence="10 11" id="KW-0472">Membrane</keyword>
<dbReference type="EMBL" id="MRCE01000024">
    <property type="protein sequence ID" value="OKH34042.1"/>
    <property type="molecule type" value="Genomic_DNA"/>
</dbReference>
<dbReference type="Proteomes" id="UP000185860">
    <property type="component" value="Unassembled WGS sequence"/>
</dbReference>
<evidence type="ECO:0000256" key="2">
    <source>
        <dbReference type="ARBA" id="ARBA00022448"/>
    </source>
</evidence>
<comment type="caution">
    <text evidence="16">The sequence shown here is derived from an EMBL/GenBank/DDBJ whole genome shotgun (WGS) entry which is preliminary data.</text>
</comment>